<sequence length="619" mass="69261">MVQADVEKSDNPGPTSSTMEVREALGTSKNPSNQLRPMLSERHVNMMSFSQCIGIGLFLQTGRVIYLVGPGLATICYVLAGQLLRCTVLWSAAACLGEMAALFPVKGPIIEFPRRFLDESLGYAAGWMAWFSWIILVSAELVAVTHIFQFRYPPEHLVEAGYPDATLEFYPNVSPAVYVFCFLIVMFLINMLPVRQLGRLEYAFGLVKMAFVILMIVFNVVLQAQQPVERGPMWTYNSPYAFASSNMTLPNGHVATGGAAQLGATWDSLNSCLFGLIGFETIAITAAENRDLRSEETVKIGTRKISLRIILLYTLATFTVGMNVPYTYPLIEDTKVISFGYGQNCVFVIAAVLNRLRGWPLFINDFIIFSATTAGANGLYNASRTLHALASIPDVWPDYPVVNGLRRRLERTSYGVPHTAVVVSAMFGMLGFLAANEESQVILGRMVRCCVTTMMITYAIMAASFLSFFRSIKAASEGRDENIENIPEVRQLYDRENPQYPYKSHGQYFRAYYALFGCTALVLFNGWRTFVPPMHASDFIACYVAIVVLGVIVALYQIKFWGINPLKWQRRATNELQIPRPEIATSNPRRGDLALVDTDNLFITENLKAFGRWVWVWLK</sequence>
<feature type="transmembrane region" description="Helical" evidence="6">
    <location>
        <begin position="90"/>
        <end position="109"/>
    </location>
</feature>
<feature type="transmembrane region" description="Helical" evidence="6">
    <location>
        <begin position="307"/>
        <end position="324"/>
    </location>
</feature>
<comment type="subcellular location">
    <subcellularLocation>
        <location evidence="1">Membrane</location>
        <topology evidence="1">Multi-pass membrane protein</topology>
    </subcellularLocation>
</comment>
<feature type="compositionally biased region" description="Basic and acidic residues" evidence="5">
    <location>
        <begin position="1"/>
        <end position="10"/>
    </location>
</feature>
<evidence type="ECO:0000256" key="5">
    <source>
        <dbReference type="SAM" id="MobiDB-lite"/>
    </source>
</evidence>
<keyword evidence="3 6" id="KW-1133">Transmembrane helix</keyword>
<evidence type="ECO:0000259" key="7">
    <source>
        <dbReference type="Pfam" id="PF00324"/>
    </source>
</evidence>
<feature type="transmembrane region" description="Helical" evidence="6">
    <location>
        <begin position="121"/>
        <end position="149"/>
    </location>
</feature>
<dbReference type="Gene3D" id="1.20.1740.10">
    <property type="entry name" value="Amino acid/polyamine transporter I"/>
    <property type="match status" value="1"/>
</dbReference>
<feature type="transmembrane region" description="Helical" evidence="6">
    <location>
        <begin position="536"/>
        <end position="558"/>
    </location>
</feature>
<evidence type="ECO:0000313" key="9">
    <source>
        <dbReference type="Proteomes" id="UP001446871"/>
    </source>
</evidence>
<dbReference type="Pfam" id="PF00324">
    <property type="entry name" value="AA_permease"/>
    <property type="match status" value="1"/>
</dbReference>
<feature type="transmembrane region" description="Helical" evidence="6">
    <location>
        <begin position="511"/>
        <end position="530"/>
    </location>
</feature>
<keyword evidence="9" id="KW-1185">Reference proteome</keyword>
<comment type="caution">
    <text evidence="8">The sequence shown here is derived from an EMBL/GenBank/DDBJ whole genome shotgun (WGS) entry which is preliminary data.</text>
</comment>
<keyword evidence="4 6" id="KW-0472">Membrane</keyword>
<feature type="transmembrane region" description="Helical" evidence="6">
    <location>
        <begin position="202"/>
        <end position="222"/>
    </location>
</feature>
<dbReference type="PANTHER" id="PTHR43341:SF35">
    <property type="entry name" value="ACID TRANSPORTER, PUTATIVE-RELATED"/>
    <property type="match status" value="1"/>
</dbReference>
<keyword evidence="2 6" id="KW-0812">Transmembrane</keyword>
<proteinExistence type="predicted"/>
<feature type="region of interest" description="Disordered" evidence="5">
    <location>
        <begin position="1"/>
        <end position="34"/>
    </location>
</feature>
<evidence type="ECO:0000256" key="4">
    <source>
        <dbReference type="ARBA" id="ARBA00023136"/>
    </source>
</evidence>
<dbReference type="InterPro" id="IPR004841">
    <property type="entry name" value="AA-permease/SLC12A_dom"/>
</dbReference>
<evidence type="ECO:0000313" key="8">
    <source>
        <dbReference type="EMBL" id="KAK8060245.1"/>
    </source>
</evidence>
<organism evidence="8 9">
    <name type="scientific">Apiospora saccharicola</name>
    <dbReference type="NCBI Taxonomy" id="335842"/>
    <lineage>
        <taxon>Eukaryota</taxon>
        <taxon>Fungi</taxon>
        <taxon>Dikarya</taxon>
        <taxon>Ascomycota</taxon>
        <taxon>Pezizomycotina</taxon>
        <taxon>Sordariomycetes</taxon>
        <taxon>Xylariomycetidae</taxon>
        <taxon>Amphisphaeriales</taxon>
        <taxon>Apiosporaceae</taxon>
        <taxon>Apiospora</taxon>
    </lineage>
</organism>
<evidence type="ECO:0000256" key="3">
    <source>
        <dbReference type="ARBA" id="ARBA00022989"/>
    </source>
</evidence>
<gene>
    <name evidence="8" type="ORF">PG996_010175</name>
</gene>
<evidence type="ECO:0000256" key="2">
    <source>
        <dbReference type="ARBA" id="ARBA00022692"/>
    </source>
</evidence>
<accession>A0ABR1UQ97</accession>
<feature type="transmembrane region" description="Helical" evidence="6">
    <location>
        <begin position="169"/>
        <end position="190"/>
    </location>
</feature>
<name>A0ABR1UQ97_9PEZI</name>
<reference evidence="8 9" key="1">
    <citation type="submission" date="2023-01" db="EMBL/GenBank/DDBJ databases">
        <title>Analysis of 21 Apiospora genomes using comparative genomics revels a genus with tremendous synthesis potential of carbohydrate active enzymes and secondary metabolites.</title>
        <authorList>
            <person name="Sorensen T."/>
        </authorList>
    </citation>
    <scope>NUCLEOTIDE SEQUENCE [LARGE SCALE GENOMIC DNA]</scope>
    <source>
        <strain evidence="8 9">CBS 83171</strain>
    </source>
</reference>
<dbReference type="EMBL" id="JAQQWM010000006">
    <property type="protein sequence ID" value="KAK8060245.1"/>
    <property type="molecule type" value="Genomic_DNA"/>
</dbReference>
<feature type="transmembrane region" description="Helical" evidence="6">
    <location>
        <begin position="414"/>
        <end position="433"/>
    </location>
</feature>
<protein>
    <recommendedName>
        <fullName evidence="7">Amino acid permease/ SLC12A domain-containing protein</fullName>
    </recommendedName>
</protein>
<feature type="transmembrane region" description="Helical" evidence="6">
    <location>
        <begin position="64"/>
        <end position="84"/>
    </location>
</feature>
<dbReference type="Proteomes" id="UP001446871">
    <property type="component" value="Unassembled WGS sequence"/>
</dbReference>
<dbReference type="InterPro" id="IPR050524">
    <property type="entry name" value="APC_YAT"/>
</dbReference>
<evidence type="ECO:0000256" key="6">
    <source>
        <dbReference type="SAM" id="Phobius"/>
    </source>
</evidence>
<evidence type="ECO:0000256" key="1">
    <source>
        <dbReference type="ARBA" id="ARBA00004141"/>
    </source>
</evidence>
<dbReference type="PANTHER" id="PTHR43341">
    <property type="entry name" value="AMINO ACID PERMEASE"/>
    <property type="match status" value="1"/>
</dbReference>
<feature type="transmembrane region" description="Helical" evidence="6">
    <location>
        <begin position="445"/>
        <end position="469"/>
    </location>
</feature>
<feature type="domain" description="Amino acid permease/ SLC12A" evidence="7">
    <location>
        <begin position="43"/>
        <end position="558"/>
    </location>
</feature>